<keyword evidence="2 5" id="KW-0812">Transmembrane</keyword>
<dbReference type="InterPro" id="IPR000620">
    <property type="entry name" value="EamA_dom"/>
</dbReference>
<evidence type="ECO:0000256" key="4">
    <source>
        <dbReference type="ARBA" id="ARBA00023136"/>
    </source>
</evidence>
<feature type="domain" description="EamA" evidence="6">
    <location>
        <begin position="51"/>
        <end position="182"/>
    </location>
</feature>
<evidence type="ECO:0000256" key="3">
    <source>
        <dbReference type="ARBA" id="ARBA00022989"/>
    </source>
</evidence>
<feature type="transmembrane region" description="Helical" evidence="5">
    <location>
        <begin position="165"/>
        <end position="182"/>
    </location>
</feature>
<feature type="transmembrane region" description="Helical" evidence="5">
    <location>
        <begin position="339"/>
        <end position="360"/>
    </location>
</feature>
<evidence type="ECO:0000256" key="5">
    <source>
        <dbReference type="SAM" id="Phobius"/>
    </source>
</evidence>
<comment type="subcellular location">
    <subcellularLocation>
        <location evidence="1">Membrane</location>
        <topology evidence="1">Multi-pass membrane protein</topology>
    </subcellularLocation>
</comment>
<comment type="caution">
    <text evidence="7">The sequence shown here is derived from an EMBL/GenBank/DDBJ whole genome shotgun (WGS) entry which is preliminary data.</text>
</comment>
<feature type="transmembrane region" description="Helical" evidence="5">
    <location>
        <begin position="114"/>
        <end position="134"/>
    </location>
</feature>
<protein>
    <submittedName>
        <fullName evidence="7">Solute carrier family 35 member G1</fullName>
    </submittedName>
</protein>
<feature type="transmembrane region" description="Helical" evidence="5">
    <location>
        <begin position="302"/>
        <end position="323"/>
    </location>
</feature>
<feature type="transmembrane region" description="Helical" evidence="5">
    <location>
        <begin position="229"/>
        <end position="248"/>
    </location>
</feature>
<evidence type="ECO:0000313" key="7">
    <source>
        <dbReference type="EMBL" id="RNA30039.1"/>
    </source>
</evidence>
<dbReference type="STRING" id="10195.A0A3M7S313"/>
<dbReference type="Proteomes" id="UP000276133">
    <property type="component" value="Unassembled WGS sequence"/>
</dbReference>
<dbReference type="SUPFAM" id="SSF103481">
    <property type="entry name" value="Multidrug resistance efflux transporter EmrE"/>
    <property type="match status" value="1"/>
</dbReference>
<dbReference type="EMBL" id="REGN01002135">
    <property type="protein sequence ID" value="RNA30039.1"/>
    <property type="molecule type" value="Genomic_DNA"/>
</dbReference>
<dbReference type="InterPro" id="IPR037185">
    <property type="entry name" value="EmrE-like"/>
</dbReference>
<dbReference type="PANTHER" id="PTHR22911">
    <property type="entry name" value="ACYL-MALONYL CONDENSING ENZYME-RELATED"/>
    <property type="match status" value="1"/>
</dbReference>
<evidence type="ECO:0000313" key="8">
    <source>
        <dbReference type="Proteomes" id="UP000276133"/>
    </source>
</evidence>
<reference evidence="7 8" key="1">
    <citation type="journal article" date="2018" name="Sci. Rep.">
        <title>Genomic signatures of local adaptation to the degree of environmental predictability in rotifers.</title>
        <authorList>
            <person name="Franch-Gras L."/>
            <person name="Hahn C."/>
            <person name="Garcia-Roger E.M."/>
            <person name="Carmona M.J."/>
            <person name="Serra M."/>
            <person name="Gomez A."/>
        </authorList>
    </citation>
    <scope>NUCLEOTIDE SEQUENCE [LARGE SCALE GENOMIC DNA]</scope>
    <source>
        <strain evidence="7">HYR1</strain>
    </source>
</reference>
<name>A0A3M7S313_BRAPC</name>
<proteinExistence type="predicted"/>
<organism evidence="7 8">
    <name type="scientific">Brachionus plicatilis</name>
    <name type="common">Marine rotifer</name>
    <name type="synonym">Brachionus muelleri</name>
    <dbReference type="NCBI Taxonomy" id="10195"/>
    <lineage>
        <taxon>Eukaryota</taxon>
        <taxon>Metazoa</taxon>
        <taxon>Spiralia</taxon>
        <taxon>Gnathifera</taxon>
        <taxon>Rotifera</taxon>
        <taxon>Eurotatoria</taxon>
        <taxon>Monogononta</taxon>
        <taxon>Pseudotrocha</taxon>
        <taxon>Ploima</taxon>
        <taxon>Brachionidae</taxon>
        <taxon>Brachionus</taxon>
    </lineage>
</organism>
<feature type="transmembrane region" description="Helical" evidence="5">
    <location>
        <begin position="52"/>
        <end position="72"/>
    </location>
</feature>
<evidence type="ECO:0000259" key="6">
    <source>
        <dbReference type="Pfam" id="PF00892"/>
    </source>
</evidence>
<evidence type="ECO:0000256" key="2">
    <source>
        <dbReference type="ARBA" id="ARBA00022692"/>
    </source>
</evidence>
<sequence>MTKGDKVQPEAIDQKITIFIPCQDDQQKEENEPKAPRAFLDRSLNCFIQIRGYIFGLLFAFSMCMSNLLVKLAPSLDAPHHSTIRYIIQFTAMYIIIKKNKLDTFGPRKHRKLLILRGITGASADILGFFALQYLDISDVETLVNSAMIITVIISRFALSEKITIVHSFSLILTICGVLFVVRPDFVFGKERLITESVPKNLTNKLLSAEVLSIKEKELWDRNFYDTTIGISMALGNAISFSIVQVVIRKLCILNVHFSVTTIYLTIIGLITSIFLSGLMAVTNVSMLMKLDISYEHLLVEISYSILAGICGTLGIMFMNYALKYEDASKVAMIRTFSYLFLDVSVDILGILGALFIVLADSKSGLVQFMTFLWNLNLKTF</sequence>
<keyword evidence="8" id="KW-1185">Reference proteome</keyword>
<keyword evidence="4 5" id="KW-0472">Membrane</keyword>
<dbReference type="Pfam" id="PF00892">
    <property type="entry name" value="EamA"/>
    <property type="match status" value="1"/>
</dbReference>
<dbReference type="OrthoDB" id="306876at2759"/>
<evidence type="ECO:0000256" key="1">
    <source>
        <dbReference type="ARBA" id="ARBA00004141"/>
    </source>
</evidence>
<keyword evidence="3 5" id="KW-1133">Transmembrane helix</keyword>
<dbReference type="GO" id="GO:0016020">
    <property type="term" value="C:membrane"/>
    <property type="evidence" value="ECO:0007669"/>
    <property type="project" value="UniProtKB-SubCell"/>
</dbReference>
<feature type="transmembrane region" description="Helical" evidence="5">
    <location>
        <begin position="260"/>
        <end position="282"/>
    </location>
</feature>
<dbReference type="PANTHER" id="PTHR22911:SF6">
    <property type="entry name" value="SOLUTE CARRIER FAMILY 35 MEMBER G1"/>
    <property type="match status" value="1"/>
</dbReference>
<accession>A0A3M7S313</accession>
<gene>
    <name evidence="7" type="ORF">BpHYR1_011590</name>
</gene>
<dbReference type="AlphaFoldDB" id="A0A3M7S313"/>
<feature type="transmembrane region" description="Helical" evidence="5">
    <location>
        <begin position="140"/>
        <end position="158"/>
    </location>
</feature>